<name>B4QBE1_DROSI</name>
<dbReference type="HOGENOM" id="CLU_2280343_0_0_1"/>
<evidence type="ECO:0000313" key="2">
    <source>
        <dbReference type="Proteomes" id="UP000000304"/>
    </source>
</evidence>
<keyword evidence="2" id="KW-1185">Reference proteome</keyword>
<dbReference type="Proteomes" id="UP000000304">
    <property type="component" value="Chromosome 2R"/>
</dbReference>
<proteinExistence type="predicted"/>
<gene>
    <name evidence="1" type="primary">Dsim\GD11314</name>
    <name evidence="1" type="ORF">Dsim_GD11314</name>
</gene>
<sequence>MHCEIVYQVVPSGAGVLARFALARRTSLRHNFPTPTPGVNRINRVFHFEFSRRPTEEHCVANVVAARRQTTEKETADRTMCPDSSANWDCLRSRHAHQRCQK</sequence>
<reference evidence="1 2" key="1">
    <citation type="journal article" date="2007" name="Nature">
        <title>Evolution of genes and genomes on the Drosophila phylogeny.</title>
        <authorList>
            <consortium name="Drosophila 12 Genomes Consortium"/>
            <person name="Clark A.G."/>
            <person name="Eisen M.B."/>
            <person name="Smith D.R."/>
            <person name="Bergman C.M."/>
            <person name="Oliver B."/>
            <person name="Markow T.A."/>
            <person name="Kaufman T.C."/>
            <person name="Kellis M."/>
            <person name="Gelbart W."/>
            <person name="Iyer V.N."/>
            <person name="Pollard D.A."/>
            <person name="Sackton T.B."/>
            <person name="Larracuente A.M."/>
            <person name="Singh N.D."/>
            <person name="Abad J.P."/>
            <person name="Abt D.N."/>
            <person name="Adryan B."/>
            <person name="Aguade M."/>
            <person name="Akashi H."/>
            <person name="Anderson W.W."/>
            <person name="Aquadro C.F."/>
            <person name="Ardell D.H."/>
            <person name="Arguello R."/>
            <person name="Artieri C.G."/>
            <person name="Barbash D.A."/>
            <person name="Barker D."/>
            <person name="Barsanti P."/>
            <person name="Batterham P."/>
            <person name="Batzoglou S."/>
            <person name="Begun D."/>
            <person name="Bhutkar A."/>
            <person name="Blanco E."/>
            <person name="Bosak S.A."/>
            <person name="Bradley R.K."/>
            <person name="Brand A.D."/>
            <person name="Brent M.R."/>
            <person name="Brooks A.N."/>
            <person name="Brown R.H."/>
            <person name="Butlin R.K."/>
            <person name="Caggese C."/>
            <person name="Calvi B.R."/>
            <person name="Bernardo de Carvalho A."/>
            <person name="Caspi A."/>
            <person name="Castrezana S."/>
            <person name="Celniker S.E."/>
            <person name="Chang J.L."/>
            <person name="Chapple C."/>
            <person name="Chatterji S."/>
            <person name="Chinwalla A."/>
            <person name="Civetta A."/>
            <person name="Clifton S.W."/>
            <person name="Comeron J.M."/>
            <person name="Costello J.C."/>
            <person name="Coyne J.A."/>
            <person name="Daub J."/>
            <person name="David R.G."/>
            <person name="Delcher A.L."/>
            <person name="Delehaunty K."/>
            <person name="Do C.B."/>
            <person name="Ebling H."/>
            <person name="Edwards K."/>
            <person name="Eickbush T."/>
            <person name="Evans J.D."/>
            <person name="Filipski A."/>
            <person name="Findeiss S."/>
            <person name="Freyhult E."/>
            <person name="Fulton L."/>
            <person name="Fulton R."/>
            <person name="Garcia A.C."/>
            <person name="Gardiner A."/>
            <person name="Garfield D.A."/>
            <person name="Garvin B.E."/>
            <person name="Gibson G."/>
            <person name="Gilbert D."/>
            <person name="Gnerre S."/>
            <person name="Godfrey J."/>
            <person name="Good R."/>
            <person name="Gotea V."/>
            <person name="Gravely B."/>
            <person name="Greenberg A.J."/>
            <person name="Griffiths-Jones S."/>
            <person name="Gross S."/>
            <person name="Guigo R."/>
            <person name="Gustafson E.A."/>
            <person name="Haerty W."/>
            <person name="Hahn M.W."/>
            <person name="Halligan D.L."/>
            <person name="Halpern A.L."/>
            <person name="Halter G.M."/>
            <person name="Han M.V."/>
            <person name="Heger A."/>
            <person name="Hillier L."/>
            <person name="Hinrichs A.S."/>
            <person name="Holmes I."/>
            <person name="Hoskins R.A."/>
            <person name="Hubisz M.J."/>
            <person name="Hultmark D."/>
            <person name="Huntley M.A."/>
            <person name="Jaffe D.B."/>
            <person name="Jagadeeshan S."/>
            <person name="Jeck W.R."/>
            <person name="Johnson J."/>
            <person name="Jones C.D."/>
            <person name="Jordan W.C."/>
            <person name="Karpen G.H."/>
            <person name="Kataoka E."/>
            <person name="Keightley P.D."/>
            <person name="Kheradpour P."/>
            <person name="Kirkness E.F."/>
            <person name="Koerich L.B."/>
            <person name="Kristiansen K."/>
            <person name="Kudrna D."/>
            <person name="Kulathinal R.J."/>
            <person name="Kumar S."/>
            <person name="Kwok R."/>
            <person name="Lander E."/>
            <person name="Langley C.H."/>
            <person name="Lapoint R."/>
            <person name="Lazzaro B.P."/>
            <person name="Lee S.J."/>
            <person name="Levesque L."/>
            <person name="Li R."/>
            <person name="Lin C.F."/>
            <person name="Lin M.F."/>
            <person name="Lindblad-Toh K."/>
            <person name="Llopart A."/>
            <person name="Long M."/>
            <person name="Low L."/>
            <person name="Lozovsky E."/>
            <person name="Lu J."/>
            <person name="Luo M."/>
            <person name="Machado C.A."/>
            <person name="Makalowski W."/>
            <person name="Marzo M."/>
            <person name="Matsuda M."/>
            <person name="Matzkin L."/>
            <person name="McAllister B."/>
            <person name="McBride C.S."/>
            <person name="McKernan B."/>
            <person name="McKernan K."/>
            <person name="Mendez-Lago M."/>
            <person name="Minx P."/>
            <person name="Mollenhauer M.U."/>
            <person name="Montooth K."/>
            <person name="Mount S.M."/>
            <person name="Mu X."/>
            <person name="Myers E."/>
            <person name="Negre B."/>
            <person name="Newfeld S."/>
            <person name="Nielsen R."/>
            <person name="Noor M.A."/>
            <person name="O'Grady P."/>
            <person name="Pachter L."/>
            <person name="Papaceit M."/>
            <person name="Parisi M.J."/>
            <person name="Parisi M."/>
            <person name="Parts L."/>
            <person name="Pedersen J.S."/>
            <person name="Pesole G."/>
            <person name="Phillippy A.M."/>
            <person name="Ponting C.P."/>
            <person name="Pop M."/>
            <person name="Porcelli D."/>
            <person name="Powell J.R."/>
            <person name="Prohaska S."/>
            <person name="Pruitt K."/>
            <person name="Puig M."/>
            <person name="Quesneville H."/>
            <person name="Ram K.R."/>
            <person name="Rand D."/>
            <person name="Rasmussen M.D."/>
            <person name="Reed L.K."/>
            <person name="Reenan R."/>
            <person name="Reily A."/>
            <person name="Remington K.A."/>
            <person name="Rieger T.T."/>
            <person name="Ritchie M.G."/>
            <person name="Robin C."/>
            <person name="Rogers Y.H."/>
            <person name="Rohde C."/>
            <person name="Rozas J."/>
            <person name="Rubenfield M.J."/>
            <person name="Ruiz A."/>
            <person name="Russo S."/>
            <person name="Salzberg S.L."/>
            <person name="Sanchez-Gracia A."/>
            <person name="Saranga D.J."/>
            <person name="Sato H."/>
            <person name="Schaeffer S.W."/>
            <person name="Schatz M.C."/>
            <person name="Schlenke T."/>
            <person name="Schwartz R."/>
            <person name="Segarra C."/>
            <person name="Singh R.S."/>
            <person name="Sirot L."/>
            <person name="Sirota M."/>
            <person name="Sisneros N.B."/>
            <person name="Smith C.D."/>
            <person name="Smith T.F."/>
            <person name="Spieth J."/>
            <person name="Stage D.E."/>
            <person name="Stark A."/>
            <person name="Stephan W."/>
            <person name="Strausberg R.L."/>
            <person name="Strempel S."/>
            <person name="Sturgill D."/>
            <person name="Sutton G."/>
            <person name="Sutton G.G."/>
            <person name="Tao W."/>
            <person name="Teichmann S."/>
            <person name="Tobari Y.N."/>
            <person name="Tomimura Y."/>
            <person name="Tsolas J.M."/>
            <person name="Valente V.L."/>
            <person name="Venter E."/>
            <person name="Venter J.C."/>
            <person name="Vicario S."/>
            <person name="Vieira F.G."/>
            <person name="Vilella A.J."/>
            <person name="Villasante A."/>
            <person name="Walenz B."/>
            <person name="Wang J."/>
            <person name="Wasserman M."/>
            <person name="Watts T."/>
            <person name="Wilson D."/>
            <person name="Wilson R.K."/>
            <person name="Wing R.A."/>
            <person name="Wolfner M.F."/>
            <person name="Wong A."/>
            <person name="Wong G.K."/>
            <person name="Wu C.I."/>
            <person name="Wu G."/>
            <person name="Yamamoto D."/>
            <person name="Yang H.P."/>
            <person name="Yang S.P."/>
            <person name="Yorke J.A."/>
            <person name="Yoshida K."/>
            <person name="Zdobnov E."/>
            <person name="Zhang P."/>
            <person name="Zhang Y."/>
            <person name="Zimin A.V."/>
            <person name="Baldwin J."/>
            <person name="Abdouelleil A."/>
            <person name="Abdulkadir J."/>
            <person name="Abebe A."/>
            <person name="Abera B."/>
            <person name="Abreu J."/>
            <person name="Acer S.C."/>
            <person name="Aftuck L."/>
            <person name="Alexander A."/>
            <person name="An P."/>
            <person name="Anderson E."/>
            <person name="Anderson S."/>
            <person name="Arachi H."/>
            <person name="Azer M."/>
            <person name="Bachantsang P."/>
            <person name="Barry A."/>
            <person name="Bayul T."/>
            <person name="Berlin A."/>
            <person name="Bessette D."/>
            <person name="Bloom T."/>
            <person name="Blye J."/>
            <person name="Boguslavskiy L."/>
            <person name="Bonnet C."/>
            <person name="Boukhgalter B."/>
            <person name="Bourzgui I."/>
            <person name="Brown A."/>
            <person name="Cahill P."/>
            <person name="Channer S."/>
            <person name="Cheshatsang Y."/>
            <person name="Chuda L."/>
            <person name="Citroen M."/>
            <person name="Collymore A."/>
            <person name="Cooke P."/>
            <person name="Costello M."/>
            <person name="D'Aco K."/>
            <person name="Daza R."/>
            <person name="De Haan G."/>
            <person name="DeGray S."/>
            <person name="DeMaso C."/>
            <person name="Dhargay N."/>
            <person name="Dooley K."/>
            <person name="Dooley E."/>
            <person name="Doricent M."/>
            <person name="Dorje P."/>
            <person name="Dorjee K."/>
            <person name="Dupes A."/>
            <person name="Elong R."/>
            <person name="Falk J."/>
            <person name="Farina A."/>
            <person name="Faro S."/>
            <person name="Ferguson D."/>
            <person name="Fisher S."/>
            <person name="Foley C.D."/>
            <person name="Franke A."/>
            <person name="Friedrich D."/>
            <person name="Gadbois L."/>
            <person name="Gearin G."/>
            <person name="Gearin C.R."/>
            <person name="Giannoukos G."/>
            <person name="Goode T."/>
            <person name="Graham J."/>
            <person name="Grandbois E."/>
            <person name="Grewal S."/>
            <person name="Gyaltsen K."/>
            <person name="Hafez N."/>
            <person name="Hagos B."/>
            <person name="Hall J."/>
            <person name="Henson C."/>
            <person name="Hollinger A."/>
            <person name="Honan T."/>
            <person name="Huard M.D."/>
            <person name="Hughes L."/>
            <person name="Hurhula B."/>
            <person name="Husby M.E."/>
            <person name="Kamat A."/>
            <person name="Kanga B."/>
            <person name="Kashin S."/>
            <person name="Khazanovich D."/>
            <person name="Kisner P."/>
            <person name="Lance K."/>
            <person name="Lara M."/>
            <person name="Lee W."/>
            <person name="Lennon N."/>
            <person name="Letendre F."/>
            <person name="LeVine R."/>
            <person name="Lipovsky A."/>
            <person name="Liu X."/>
            <person name="Liu J."/>
            <person name="Liu S."/>
            <person name="Lokyitsang T."/>
            <person name="Lokyitsang Y."/>
            <person name="Lubonja R."/>
            <person name="Lui A."/>
            <person name="MacDonald P."/>
            <person name="Magnisalis V."/>
            <person name="Maru K."/>
            <person name="Matthews C."/>
            <person name="McCusker W."/>
            <person name="McDonough S."/>
            <person name="Mehta T."/>
            <person name="Meldrim J."/>
            <person name="Meneus L."/>
            <person name="Mihai O."/>
            <person name="Mihalev A."/>
            <person name="Mihova T."/>
            <person name="Mittelman R."/>
            <person name="Mlenga V."/>
            <person name="Montmayeur A."/>
            <person name="Mulrain L."/>
            <person name="Navidi A."/>
            <person name="Naylor J."/>
            <person name="Negash T."/>
            <person name="Nguyen T."/>
            <person name="Nguyen N."/>
            <person name="Nicol R."/>
            <person name="Norbu C."/>
            <person name="Norbu N."/>
            <person name="Novod N."/>
            <person name="O'Neill B."/>
            <person name="Osman S."/>
            <person name="Markiewicz E."/>
            <person name="Oyono O.L."/>
            <person name="Patti C."/>
            <person name="Phunkhang P."/>
            <person name="Pierre F."/>
            <person name="Priest M."/>
            <person name="Raghuraman S."/>
            <person name="Rege F."/>
            <person name="Reyes R."/>
            <person name="Rise C."/>
            <person name="Rogov P."/>
            <person name="Ross K."/>
            <person name="Ryan E."/>
            <person name="Settipalli S."/>
            <person name="Shea T."/>
            <person name="Sherpa N."/>
            <person name="Shi L."/>
            <person name="Shih D."/>
            <person name="Sparrow T."/>
            <person name="Spaulding J."/>
            <person name="Stalker J."/>
            <person name="Stange-Thomann N."/>
            <person name="Stavropoulos S."/>
            <person name="Stone C."/>
            <person name="Strader C."/>
            <person name="Tesfaye S."/>
            <person name="Thomson T."/>
            <person name="Thoulutsang Y."/>
            <person name="Thoulutsang D."/>
            <person name="Topham K."/>
            <person name="Topping I."/>
            <person name="Tsamla T."/>
            <person name="Vassiliev H."/>
            <person name="Vo A."/>
            <person name="Wangchuk T."/>
            <person name="Wangdi T."/>
            <person name="Weiand M."/>
            <person name="Wilkinson J."/>
            <person name="Wilson A."/>
            <person name="Yadav S."/>
            <person name="Young G."/>
            <person name="Yu Q."/>
            <person name="Zembek L."/>
            <person name="Zhong D."/>
            <person name="Zimmer A."/>
            <person name="Zwirko Z."/>
            <person name="Jaffe D.B."/>
            <person name="Alvarez P."/>
            <person name="Brockman W."/>
            <person name="Butler J."/>
            <person name="Chin C."/>
            <person name="Gnerre S."/>
            <person name="Grabherr M."/>
            <person name="Kleber M."/>
            <person name="Mauceli E."/>
            <person name="MacCallum I."/>
        </authorList>
    </citation>
    <scope>NUCLEOTIDE SEQUENCE [LARGE SCALE GENOMIC DNA]</scope>
    <source>
        <strain evidence="2">white501</strain>
    </source>
</reference>
<dbReference type="AlphaFoldDB" id="B4QBE1"/>
<accession>B4QBE1</accession>
<dbReference type="EMBL" id="CM000362">
    <property type="protein sequence ID" value="EDX07565.1"/>
    <property type="molecule type" value="Genomic_DNA"/>
</dbReference>
<protein>
    <submittedName>
        <fullName evidence="1">GD11314</fullName>
    </submittedName>
</protein>
<evidence type="ECO:0000313" key="1">
    <source>
        <dbReference type="EMBL" id="EDX07565.1"/>
    </source>
</evidence>
<organism evidence="1 2">
    <name type="scientific">Drosophila simulans</name>
    <name type="common">Fruit fly</name>
    <dbReference type="NCBI Taxonomy" id="7240"/>
    <lineage>
        <taxon>Eukaryota</taxon>
        <taxon>Metazoa</taxon>
        <taxon>Ecdysozoa</taxon>
        <taxon>Arthropoda</taxon>
        <taxon>Hexapoda</taxon>
        <taxon>Insecta</taxon>
        <taxon>Pterygota</taxon>
        <taxon>Neoptera</taxon>
        <taxon>Endopterygota</taxon>
        <taxon>Diptera</taxon>
        <taxon>Brachycera</taxon>
        <taxon>Muscomorpha</taxon>
        <taxon>Ephydroidea</taxon>
        <taxon>Drosophilidae</taxon>
        <taxon>Drosophila</taxon>
        <taxon>Sophophora</taxon>
    </lineage>
</organism>